<name>A0A2T3MXT3_9GAMM</name>
<feature type="domain" description="OmpA-like" evidence="9">
    <location>
        <begin position="173"/>
        <end position="292"/>
    </location>
</feature>
<dbReference type="PANTHER" id="PTHR30329:SF21">
    <property type="entry name" value="LIPOPROTEIN YIAD-RELATED"/>
    <property type="match status" value="1"/>
</dbReference>
<evidence type="ECO:0000256" key="7">
    <source>
        <dbReference type="PROSITE-ProRule" id="PRU00473"/>
    </source>
</evidence>
<evidence type="ECO:0000313" key="11">
    <source>
        <dbReference type="Proteomes" id="UP000241346"/>
    </source>
</evidence>
<dbReference type="InterPro" id="IPR025713">
    <property type="entry name" value="MotB-like_N_dom"/>
</dbReference>
<dbReference type="InterPro" id="IPR036737">
    <property type="entry name" value="OmpA-like_sf"/>
</dbReference>
<reference evidence="10 11" key="1">
    <citation type="submission" date="2018-03" db="EMBL/GenBank/DDBJ databases">
        <title>Whole genome sequencing of Histamine producing bacteria.</title>
        <authorList>
            <person name="Butler K."/>
        </authorList>
    </citation>
    <scope>NUCLEOTIDE SEQUENCE [LARGE SCALE GENOMIC DNA]</scope>
    <source>
        <strain evidence="10 11">DSM 19138</strain>
    </source>
</reference>
<dbReference type="PANTHER" id="PTHR30329">
    <property type="entry name" value="STATOR ELEMENT OF FLAGELLAR MOTOR COMPLEX"/>
    <property type="match status" value="1"/>
</dbReference>
<evidence type="ECO:0000256" key="2">
    <source>
        <dbReference type="ARBA" id="ARBA00008914"/>
    </source>
</evidence>
<evidence type="ECO:0000256" key="3">
    <source>
        <dbReference type="ARBA" id="ARBA00022475"/>
    </source>
</evidence>
<comment type="similarity">
    <text evidence="2">Belongs to the MotB family.</text>
</comment>
<evidence type="ECO:0000313" key="10">
    <source>
        <dbReference type="EMBL" id="PSW04772.1"/>
    </source>
</evidence>
<comment type="caution">
    <text evidence="10">The sequence shown here is derived from an EMBL/GenBank/DDBJ whole genome shotgun (WGS) entry which is preliminary data.</text>
</comment>
<evidence type="ECO:0000256" key="1">
    <source>
        <dbReference type="ARBA" id="ARBA00004162"/>
    </source>
</evidence>
<dbReference type="Proteomes" id="UP000241346">
    <property type="component" value="Unassembled WGS sequence"/>
</dbReference>
<proteinExistence type="inferred from homology"/>
<keyword evidence="5 8" id="KW-1133">Transmembrane helix</keyword>
<dbReference type="AlphaFoldDB" id="A0A2T3MXT3"/>
<feature type="transmembrane region" description="Helical" evidence="8">
    <location>
        <begin position="26"/>
        <end position="49"/>
    </location>
</feature>
<comment type="subcellular location">
    <subcellularLocation>
        <location evidence="1">Cell membrane</location>
        <topology evidence="1">Single-pass membrane protein</topology>
    </subcellularLocation>
</comment>
<dbReference type="CDD" id="cd07185">
    <property type="entry name" value="OmpA_C-like"/>
    <property type="match status" value="1"/>
</dbReference>
<evidence type="ECO:0000256" key="6">
    <source>
        <dbReference type="ARBA" id="ARBA00023136"/>
    </source>
</evidence>
<dbReference type="Pfam" id="PF00691">
    <property type="entry name" value="OmpA"/>
    <property type="match status" value="1"/>
</dbReference>
<dbReference type="EMBL" id="PYMB01000037">
    <property type="protein sequence ID" value="PSW04772.1"/>
    <property type="molecule type" value="Genomic_DNA"/>
</dbReference>
<evidence type="ECO:0000259" key="9">
    <source>
        <dbReference type="PROSITE" id="PS51123"/>
    </source>
</evidence>
<dbReference type="OrthoDB" id="9809186at2"/>
<dbReference type="Pfam" id="PF13677">
    <property type="entry name" value="MotB_plug"/>
    <property type="match status" value="1"/>
</dbReference>
<dbReference type="Gene3D" id="3.30.1330.60">
    <property type="entry name" value="OmpA-like domain"/>
    <property type="match status" value="1"/>
</dbReference>
<organism evidence="10 11">
    <name type="scientific">Photobacterium rosenbergii</name>
    <dbReference type="NCBI Taxonomy" id="294936"/>
    <lineage>
        <taxon>Bacteria</taxon>
        <taxon>Pseudomonadati</taxon>
        <taxon>Pseudomonadota</taxon>
        <taxon>Gammaproteobacteria</taxon>
        <taxon>Vibrionales</taxon>
        <taxon>Vibrionaceae</taxon>
        <taxon>Photobacterium</taxon>
    </lineage>
</organism>
<keyword evidence="6 7" id="KW-0472">Membrane</keyword>
<evidence type="ECO:0000256" key="4">
    <source>
        <dbReference type="ARBA" id="ARBA00022692"/>
    </source>
</evidence>
<dbReference type="SUPFAM" id="SSF103088">
    <property type="entry name" value="OmpA-like"/>
    <property type="match status" value="1"/>
</dbReference>
<protein>
    <recommendedName>
        <fullName evidence="9">OmpA-like domain-containing protein</fullName>
    </recommendedName>
</protein>
<dbReference type="GO" id="GO:0005886">
    <property type="term" value="C:plasma membrane"/>
    <property type="evidence" value="ECO:0007669"/>
    <property type="project" value="UniProtKB-SubCell"/>
</dbReference>
<sequence length="324" mass="34955">MIRGNNTDTIIIKKRRGRGSDARHGGAWKVAFADFTLAMMAFFMVMWVLQVTTDDEKSRIVGRLSGGQQNVIPNDDMFMENSPFVVDLGGASLPGMQSEQPSNPYNLGNSLTINVVGGDGDSFGGLGEEGPSLVAGRYETHEDMVVLGEHLKGVSDFLSASSQLTVEAVPQGLRVLVNDDNEKPMFKLGGAELTPFFEDLLLAIAPTFATIENPIMISGHADASGFSRSAAGNNWLLSGQRAQRAREVLEFGGMPSDRVAQVIAMSDTMLLDLDAPYSHLNRRIEILVLTSDTEQQLQQLFGRDGDGSSLEAAKQAAYANQPIS</sequence>
<evidence type="ECO:0000256" key="5">
    <source>
        <dbReference type="ARBA" id="ARBA00022989"/>
    </source>
</evidence>
<dbReference type="InterPro" id="IPR006665">
    <property type="entry name" value="OmpA-like"/>
</dbReference>
<keyword evidence="4 8" id="KW-0812">Transmembrane</keyword>
<keyword evidence="3" id="KW-1003">Cell membrane</keyword>
<evidence type="ECO:0000256" key="8">
    <source>
        <dbReference type="SAM" id="Phobius"/>
    </source>
</evidence>
<dbReference type="RefSeq" id="WP_107301313.1">
    <property type="nucleotide sequence ID" value="NZ_PYMB01000037.1"/>
</dbReference>
<accession>A0A2T3MXT3</accession>
<gene>
    <name evidence="10" type="ORF">C9J01_27800</name>
</gene>
<dbReference type="InterPro" id="IPR050330">
    <property type="entry name" value="Bact_OuterMem_StrucFunc"/>
</dbReference>
<dbReference type="PROSITE" id="PS51123">
    <property type="entry name" value="OMPA_2"/>
    <property type="match status" value="1"/>
</dbReference>